<dbReference type="Proteomes" id="UP001560296">
    <property type="component" value="Unassembled WGS sequence"/>
</dbReference>
<dbReference type="InterPro" id="IPR050770">
    <property type="entry name" value="Intradiol_RC_Dioxygenase"/>
</dbReference>
<dbReference type="Pfam" id="PF00775">
    <property type="entry name" value="Dioxygenase_C"/>
    <property type="match status" value="1"/>
</dbReference>
<dbReference type="InterPro" id="IPR015889">
    <property type="entry name" value="Intradiol_dOase_core"/>
</dbReference>
<evidence type="ECO:0000256" key="3">
    <source>
        <dbReference type="ARBA" id="ARBA00023002"/>
    </source>
</evidence>
<dbReference type="InterPro" id="IPR000627">
    <property type="entry name" value="Intradiol_dOase_C"/>
</dbReference>
<evidence type="ECO:0000259" key="5">
    <source>
        <dbReference type="PROSITE" id="PS00083"/>
    </source>
</evidence>
<dbReference type="InterPro" id="IPR039387">
    <property type="entry name" value="3_4-PCD"/>
</dbReference>
<proteinExistence type="inferred from homology"/>
<dbReference type="PANTHER" id="PTHR33711">
    <property type="entry name" value="DIOXYGENASE, PUTATIVE (AFU_ORTHOLOGUE AFUA_2G02910)-RELATED"/>
    <property type="match status" value="1"/>
</dbReference>
<feature type="signal peptide" evidence="4">
    <location>
        <begin position="1"/>
        <end position="29"/>
    </location>
</feature>
<dbReference type="RefSeq" id="WP_369287828.1">
    <property type="nucleotide sequence ID" value="NZ_JBFTEG010000009.1"/>
</dbReference>
<dbReference type="PROSITE" id="PS00083">
    <property type="entry name" value="INTRADIOL_DIOXYGENAS"/>
    <property type="match status" value="1"/>
</dbReference>
<dbReference type="PROSITE" id="PS51318">
    <property type="entry name" value="TAT"/>
    <property type="match status" value="1"/>
</dbReference>
<feature type="chain" id="PRO_5046200540" evidence="4">
    <location>
        <begin position="30"/>
        <end position="217"/>
    </location>
</feature>
<gene>
    <name evidence="6" type="ORF">AB5S05_12355</name>
</gene>
<accession>A0ABV3YUX5</accession>
<evidence type="ECO:0000313" key="7">
    <source>
        <dbReference type="Proteomes" id="UP001560296"/>
    </source>
</evidence>
<keyword evidence="2 6" id="KW-0223">Dioxygenase</keyword>
<dbReference type="InterPro" id="IPR006311">
    <property type="entry name" value="TAT_signal"/>
</dbReference>
<dbReference type="Gene3D" id="2.60.130.10">
    <property type="entry name" value="Aromatic compound dioxygenase"/>
    <property type="match status" value="1"/>
</dbReference>
<feature type="domain" description="Intradiol ring-cleavage dioxygenases" evidence="5">
    <location>
        <begin position="72"/>
        <end position="100"/>
    </location>
</feature>
<dbReference type="GO" id="GO:0051213">
    <property type="term" value="F:dioxygenase activity"/>
    <property type="evidence" value="ECO:0007669"/>
    <property type="project" value="UniProtKB-KW"/>
</dbReference>
<comment type="similarity">
    <text evidence="1">Belongs to the intradiol ring-cleavage dioxygenase family.</text>
</comment>
<keyword evidence="4" id="KW-0732">Signal</keyword>
<comment type="caution">
    <text evidence="6">The sequence shown here is derived from an EMBL/GenBank/DDBJ whole genome shotgun (WGS) entry which is preliminary data.</text>
</comment>
<name>A0ABV3YUX5_9PSED</name>
<dbReference type="SUPFAM" id="SSF49482">
    <property type="entry name" value="Aromatic compound dioxygenase"/>
    <property type="match status" value="1"/>
</dbReference>
<evidence type="ECO:0000256" key="4">
    <source>
        <dbReference type="SAM" id="SignalP"/>
    </source>
</evidence>
<dbReference type="PANTHER" id="PTHR33711:SF9">
    <property type="entry name" value="PROTOCATECHUATE 3,4-DIOXYGENASE ALPHA CHAIN"/>
    <property type="match status" value="1"/>
</dbReference>
<protein>
    <submittedName>
        <fullName evidence="6">Intradiol ring-cleavage dioxygenase</fullName>
    </submittedName>
</protein>
<dbReference type="EMBL" id="JBFTEG010000009">
    <property type="protein sequence ID" value="MEX6502859.1"/>
    <property type="molecule type" value="Genomic_DNA"/>
</dbReference>
<evidence type="ECO:0000256" key="2">
    <source>
        <dbReference type="ARBA" id="ARBA00022964"/>
    </source>
</evidence>
<evidence type="ECO:0000256" key="1">
    <source>
        <dbReference type="ARBA" id="ARBA00007825"/>
    </source>
</evidence>
<organism evidence="6 7">
    <name type="scientific">Pseudomonas zhanjiangensis</name>
    <dbReference type="NCBI Taxonomy" id="3239015"/>
    <lineage>
        <taxon>Bacteria</taxon>
        <taxon>Pseudomonadati</taxon>
        <taxon>Pseudomonadota</taxon>
        <taxon>Gammaproteobacteria</taxon>
        <taxon>Pseudomonadales</taxon>
        <taxon>Pseudomonadaceae</taxon>
        <taxon>Pseudomonas</taxon>
    </lineage>
</organism>
<keyword evidence="7" id="KW-1185">Reference proteome</keyword>
<keyword evidence="3" id="KW-0560">Oxidoreductase</keyword>
<dbReference type="CDD" id="cd03459">
    <property type="entry name" value="3_4-PCD"/>
    <property type="match status" value="1"/>
</dbReference>
<sequence length="217" mass="23699">MGMMRISRRRLLTGLGSSALLLASGESLADLLATPLQPLGPFYPDRLPLDQDNDLLLVDGRQGQASGIVVHLYGRVLDVHGAPLADALVEIWQVDGNGIYLHGKDGDQARRDANFQGYGRYLTAGDGRYRFRTLRPVAYRGRAPHIHFAVTLPGRPRFTTQCYIRGERSNQGDAILNSIADPRARERLIVPFVPSAGAAVDEQVARFTIVLGLTPAS</sequence>
<evidence type="ECO:0000313" key="6">
    <source>
        <dbReference type="EMBL" id="MEX6502859.1"/>
    </source>
</evidence>
<reference evidence="6 7" key="1">
    <citation type="submission" date="2024-07" db="EMBL/GenBank/DDBJ databases">
        <authorList>
            <person name="Li M."/>
        </authorList>
    </citation>
    <scope>NUCLEOTIDE SEQUENCE [LARGE SCALE GENOMIC DNA]</scope>
    <source>
        <strain evidence="6 7">25A3E</strain>
    </source>
</reference>